<evidence type="ECO:0000313" key="3">
    <source>
        <dbReference type="EMBL" id="CAL6066586.1"/>
    </source>
</evidence>
<keyword evidence="4" id="KW-1185">Reference proteome</keyword>
<organism evidence="2">
    <name type="scientific">Hexamita inflata</name>
    <dbReference type="NCBI Taxonomy" id="28002"/>
    <lineage>
        <taxon>Eukaryota</taxon>
        <taxon>Metamonada</taxon>
        <taxon>Diplomonadida</taxon>
        <taxon>Hexamitidae</taxon>
        <taxon>Hexamitinae</taxon>
        <taxon>Hexamita</taxon>
    </lineage>
</organism>
<reference evidence="3 4" key="2">
    <citation type="submission" date="2024-07" db="EMBL/GenBank/DDBJ databases">
        <authorList>
            <person name="Akdeniz Z."/>
        </authorList>
    </citation>
    <scope>NUCLEOTIDE SEQUENCE [LARGE SCALE GENOMIC DNA]</scope>
</reference>
<sequence>MDQKQLNIENSNEQQQYQIQQKQDSFQQVVEDNQNEKSLQLETIERKEQVSEYANEQLENNVNLNQTQDKQFKIEQAKDINTSQLFQATAVQLHIIKADWLNESNIEIFSSDEEINQRSDDLQITQPIQNTTQSDQLINIKQSTQSSQYIDNEYKLLIINSQNENDRIELQQLEQLKSTDLNNNQSINIIQQPLQQHTEDFVNTQIVNKSSSMKSNSSKNICVYQNEQQNSEQQIQVQADIIIQKQKESNVDISDEQIYIHEPSVEMLQQQVQDQICNSNDDGLVENNEQTASTSDQKIIQTVVNEIVDVISETQLKQQEEVSVHVNKGDQCMDSILNEIIIDAMTQSEVQNLSCQEQAIEIIVRRQAINKSASKIQETIDSSLQNISSLHVPIYNSQNLQLELTQLVDNLINSAVASASHINTRSVTNILDLTDIQPEIHVQEQINENEQIDKQNQIQEHQLEQNTLVLEPEMVLSVTENIEFQAEIQQQDTVQFEPEVTPANQMSHFLLELQTSSKTQQTDPVVKKKKQIQYARKPMSSVELVMSRNTSAPKPKVKENALKQIFFGKQVLNRTAKSAPRSRVLGFAKMNVEQLHKINWAEFAKGNKEQNEEKEQIME</sequence>
<feature type="compositionally biased region" description="Polar residues" evidence="1">
    <location>
        <begin position="1"/>
        <end position="13"/>
    </location>
</feature>
<feature type="region of interest" description="Disordered" evidence="1">
    <location>
        <begin position="1"/>
        <end position="20"/>
    </location>
</feature>
<dbReference type="EMBL" id="CAXDID020000262">
    <property type="protein sequence ID" value="CAL6066586.1"/>
    <property type="molecule type" value="Genomic_DNA"/>
</dbReference>
<protein>
    <submittedName>
        <fullName evidence="3">Hypothetical_protein</fullName>
    </submittedName>
</protein>
<evidence type="ECO:0000313" key="4">
    <source>
        <dbReference type="Proteomes" id="UP001642409"/>
    </source>
</evidence>
<reference evidence="2" key="1">
    <citation type="submission" date="2023-06" db="EMBL/GenBank/DDBJ databases">
        <authorList>
            <person name="Kurt Z."/>
        </authorList>
    </citation>
    <scope>NUCLEOTIDE SEQUENCE</scope>
</reference>
<comment type="caution">
    <text evidence="2">The sequence shown here is derived from an EMBL/GenBank/DDBJ whole genome shotgun (WGS) entry which is preliminary data.</text>
</comment>
<evidence type="ECO:0000256" key="1">
    <source>
        <dbReference type="SAM" id="MobiDB-lite"/>
    </source>
</evidence>
<gene>
    <name evidence="2" type="ORF">HINF_LOCUS32182</name>
    <name evidence="3" type="ORF">HINF_LOCUS52497</name>
</gene>
<evidence type="ECO:0000313" key="2">
    <source>
        <dbReference type="EMBL" id="CAI9944537.1"/>
    </source>
</evidence>
<name>A0AA86Q142_9EUKA</name>
<dbReference type="AlphaFoldDB" id="A0AA86Q142"/>
<dbReference type="Proteomes" id="UP001642409">
    <property type="component" value="Unassembled WGS sequence"/>
</dbReference>
<proteinExistence type="predicted"/>
<accession>A0AA86Q142</accession>
<dbReference type="EMBL" id="CATOUU010000728">
    <property type="protein sequence ID" value="CAI9944537.1"/>
    <property type="molecule type" value="Genomic_DNA"/>
</dbReference>